<dbReference type="OrthoDB" id="2556949at2759"/>
<sequence>MRLIFTLAFAATLALLVRCAYDGALVTSSNHGYQMGRTELPGTLASLLRDPAGWMGPRTYPQAEVVPIATRAHPFTDHQVMQAIRNSAETRNMIVLGRPFPDRPGRQGFAAAVHIPAPYDRPNSKTFALVSVDRSATFDPRVHINGFVTVNNAPGIEHDIAGHYFPRSQIVEPGSTLTARELFDHLPR</sequence>
<proteinExistence type="predicted"/>
<dbReference type="GeneID" id="24110818"/>
<dbReference type="HOGENOM" id="CLU_1441639_0_0_1"/>
<keyword evidence="2" id="KW-0808">Transferase</keyword>
<gene>
    <name evidence="2" type="ORF">PHSY_005540</name>
</gene>
<accession>R9P9N4</accession>
<dbReference type="Proteomes" id="UP000014071">
    <property type="component" value="Unassembled WGS sequence"/>
</dbReference>
<keyword evidence="1" id="KW-0732">Signal</keyword>
<feature type="chain" id="PRO_5004487671" evidence="1">
    <location>
        <begin position="20"/>
        <end position="188"/>
    </location>
</feature>
<dbReference type="EMBL" id="DF238814">
    <property type="protein sequence ID" value="GAC97952.1"/>
    <property type="molecule type" value="Genomic_DNA"/>
</dbReference>
<evidence type="ECO:0000256" key="1">
    <source>
        <dbReference type="SAM" id="SignalP"/>
    </source>
</evidence>
<keyword evidence="3" id="KW-1185">Reference proteome</keyword>
<keyword evidence="2" id="KW-0418">Kinase</keyword>
<reference evidence="3" key="1">
    <citation type="journal article" date="2013" name="Genome Announc.">
        <title>Draft genome sequence of the basidiomycetous yeast-like fungus Pseudozyma hubeiensis SY62, which produces an abundant amount of the biosurfactant mannosylerythritol lipids.</title>
        <authorList>
            <person name="Konishi M."/>
            <person name="Hatada Y."/>
            <person name="Horiuchi J."/>
        </authorList>
    </citation>
    <scope>NUCLEOTIDE SEQUENCE [LARGE SCALE GENOMIC DNA]</scope>
    <source>
        <strain evidence="3">SY62</strain>
    </source>
</reference>
<evidence type="ECO:0000313" key="2">
    <source>
        <dbReference type="EMBL" id="GAC97952.1"/>
    </source>
</evidence>
<name>R9P9N4_PSEHS</name>
<evidence type="ECO:0000313" key="3">
    <source>
        <dbReference type="Proteomes" id="UP000014071"/>
    </source>
</evidence>
<feature type="signal peptide" evidence="1">
    <location>
        <begin position="1"/>
        <end position="19"/>
    </location>
</feature>
<organism evidence="2 3">
    <name type="scientific">Pseudozyma hubeiensis (strain SY62)</name>
    <name type="common">Yeast</name>
    <dbReference type="NCBI Taxonomy" id="1305764"/>
    <lineage>
        <taxon>Eukaryota</taxon>
        <taxon>Fungi</taxon>
        <taxon>Dikarya</taxon>
        <taxon>Basidiomycota</taxon>
        <taxon>Ustilaginomycotina</taxon>
        <taxon>Ustilaginomycetes</taxon>
        <taxon>Ustilaginales</taxon>
        <taxon>Ustilaginaceae</taxon>
        <taxon>Pseudozyma</taxon>
    </lineage>
</organism>
<dbReference type="RefSeq" id="XP_012191539.1">
    <property type="nucleotide sequence ID" value="XM_012336149.1"/>
</dbReference>
<protein>
    <submittedName>
        <fullName evidence="2">Aspartokinase</fullName>
    </submittedName>
</protein>
<dbReference type="AlphaFoldDB" id="R9P9N4"/>
<dbReference type="GO" id="GO:0016301">
    <property type="term" value="F:kinase activity"/>
    <property type="evidence" value="ECO:0007669"/>
    <property type="project" value="UniProtKB-KW"/>
</dbReference>